<protein>
    <submittedName>
        <fullName evidence="2">Uncharacterized protein</fullName>
    </submittedName>
</protein>
<name>A0AAV1QUB5_9ROSI</name>
<evidence type="ECO:0000313" key="2">
    <source>
        <dbReference type="EMBL" id="CAK7324649.1"/>
    </source>
</evidence>
<keyword evidence="3" id="KW-1185">Reference proteome</keyword>
<dbReference type="Proteomes" id="UP001314170">
    <property type="component" value="Unassembled WGS sequence"/>
</dbReference>
<feature type="non-terminal residue" evidence="2">
    <location>
        <position position="145"/>
    </location>
</feature>
<sequence>MKEWDMKSKRNKGSASNSSVYKVLLIFRVIVLLGNFINFGVVEYYGDTTFKDVLDAIPKTILPISLDDIWAFRKAFPSAPHTRSLGSPPYWLAITPYCVIPPLYSSSLAFPYAPHTLPLGSPPYCLAITPHCAMPPLYSLSRGCF</sequence>
<evidence type="ECO:0000313" key="3">
    <source>
        <dbReference type="Proteomes" id="UP001314170"/>
    </source>
</evidence>
<keyword evidence="1" id="KW-1133">Transmembrane helix</keyword>
<evidence type="ECO:0000256" key="1">
    <source>
        <dbReference type="SAM" id="Phobius"/>
    </source>
</evidence>
<reference evidence="2 3" key="1">
    <citation type="submission" date="2024-01" db="EMBL/GenBank/DDBJ databases">
        <authorList>
            <person name="Waweru B."/>
        </authorList>
    </citation>
    <scope>NUCLEOTIDE SEQUENCE [LARGE SCALE GENOMIC DNA]</scope>
</reference>
<feature type="transmembrane region" description="Helical" evidence="1">
    <location>
        <begin position="20"/>
        <end position="41"/>
    </location>
</feature>
<organism evidence="2 3">
    <name type="scientific">Dovyalis caffra</name>
    <dbReference type="NCBI Taxonomy" id="77055"/>
    <lineage>
        <taxon>Eukaryota</taxon>
        <taxon>Viridiplantae</taxon>
        <taxon>Streptophyta</taxon>
        <taxon>Embryophyta</taxon>
        <taxon>Tracheophyta</taxon>
        <taxon>Spermatophyta</taxon>
        <taxon>Magnoliopsida</taxon>
        <taxon>eudicotyledons</taxon>
        <taxon>Gunneridae</taxon>
        <taxon>Pentapetalae</taxon>
        <taxon>rosids</taxon>
        <taxon>fabids</taxon>
        <taxon>Malpighiales</taxon>
        <taxon>Salicaceae</taxon>
        <taxon>Flacourtieae</taxon>
        <taxon>Dovyalis</taxon>
    </lineage>
</organism>
<accession>A0AAV1QUB5</accession>
<proteinExistence type="predicted"/>
<dbReference type="AlphaFoldDB" id="A0AAV1QUB5"/>
<keyword evidence="1" id="KW-0812">Transmembrane</keyword>
<dbReference type="EMBL" id="CAWUPB010000426">
    <property type="protein sequence ID" value="CAK7324649.1"/>
    <property type="molecule type" value="Genomic_DNA"/>
</dbReference>
<comment type="caution">
    <text evidence="2">The sequence shown here is derived from an EMBL/GenBank/DDBJ whole genome shotgun (WGS) entry which is preliminary data.</text>
</comment>
<keyword evidence="1" id="KW-0472">Membrane</keyword>
<gene>
    <name evidence="2" type="ORF">DCAF_LOCUS2306</name>
</gene>